<feature type="compositionally biased region" description="Basic and acidic residues" evidence="1">
    <location>
        <begin position="476"/>
        <end position="489"/>
    </location>
</feature>
<organism evidence="3 4">
    <name type="scientific">Mycena venus</name>
    <dbReference type="NCBI Taxonomy" id="2733690"/>
    <lineage>
        <taxon>Eukaryota</taxon>
        <taxon>Fungi</taxon>
        <taxon>Dikarya</taxon>
        <taxon>Basidiomycota</taxon>
        <taxon>Agaricomycotina</taxon>
        <taxon>Agaricomycetes</taxon>
        <taxon>Agaricomycetidae</taxon>
        <taxon>Agaricales</taxon>
        <taxon>Marasmiineae</taxon>
        <taxon>Mycenaceae</taxon>
        <taxon>Mycena</taxon>
    </lineage>
</organism>
<dbReference type="PANTHER" id="PTHR45737:SF6">
    <property type="entry name" value="VON WILLEBRAND FACTOR A DOMAIN-CONTAINING PROTEIN 5A"/>
    <property type="match status" value="1"/>
</dbReference>
<dbReference type="EMBL" id="JACAZI010000014">
    <property type="protein sequence ID" value="KAF7345092.1"/>
    <property type="molecule type" value="Genomic_DNA"/>
</dbReference>
<reference evidence="3" key="1">
    <citation type="submission" date="2020-05" db="EMBL/GenBank/DDBJ databases">
        <title>Mycena genomes resolve the evolution of fungal bioluminescence.</title>
        <authorList>
            <person name="Tsai I.J."/>
        </authorList>
    </citation>
    <scope>NUCLEOTIDE SEQUENCE</scope>
    <source>
        <strain evidence="3">CCC161011</strain>
    </source>
</reference>
<dbReference type="SMART" id="SM00609">
    <property type="entry name" value="VIT"/>
    <property type="match status" value="1"/>
</dbReference>
<dbReference type="OrthoDB" id="1729737at2759"/>
<dbReference type="PANTHER" id="PTHR45737">
    <property type="entry name" value="VON WILLEBRAND FACTOR A DOMAIN-CONTAINING PROTEIN 5A"/>
    <property type="match status" value="1"/>
</dbReference>
<name>A0A8H6XQ46_9AGAR</name>
<dbReference type="InterPro" id="IPR013694">
    <property type="entry name" value="VIT"/>
</dbReference>
<keyword evidence="4" id="KW-1185">Reference proteome</keyword>
<dbReference type="Proteomes" id="UP000620124">
    <property type="component" value="Unassembled WGS sequence"/>
</dbReference>
<dbReference type="InterPro" id="IPR002035">
    <property type="entry name" value="VWF_A"/>
</dbReference>
<dbReference type="SMART" id="SM00327">
    <property type="entry name" value="VWA"/>
    <property type="match status" value="1"/>
</dbReference>
<feature type="domain" description="VIT" evidence="2">
    <location>
        <begin position="5"/>
        <end position="134"/>
    </location>
</feature>
<evidence type="ECO:0000313" key="4">
    <source>
        <dbReference type="Proteomes" id="UP000620124"/>
    </source>
</evidence>
<gene>
    <name evidence="3" type="ORF">MVEN_01672800</name>
</gene>
<evidence type="ECO:0000256" key="1">
    <source>
        <dbReference type="SAM" id="MobiDB-lite"/>
    </source>
</evidence>
<accession>A0A8H6XQ46</accession>
<evidence type="ECO:0000259" key="2">
    <source>
        <dbReference type="PROSITE" id="PS51468"/>
    </source>
</evidence>
<dbReference type="AlphaFoldDB" id="A0A8H6XQ46"/>
<dbReference type="Gene3D" id="3.40.50.410">
    <property type="entry name" value="von Willebrand factor, type A domain"/>
    <property type="match status" value="1"/>
</dbReference>
<dbReference type="SUPFAM" id="SSF53300">
    <property type="entry name" value="vWA-like"/>
    <property type="match status" value="1"/>
</dbReference>
<comment type="caution">
    <text evidence="3">The sequence shown here is derived from an EMBL/GenBank/DDBJ whole genome shotgun (WGS) entry which is preliminary data.</text>
</comment>
<feature type="region of interest" description="Disordered" evidence="1">
    <location>
        <begin position="798"/>
        <end position="822"/>
    </location>
</feature>
<dbReference type="InterPro" id="IPR036465">
    <property type="entry name" value="vWFA_dom_sf"/>
</dbReference>
<dbReference type="Pfam" id="PF08487">
    <property type="entry name" value="VIT"/>
    <property type="match status" value="1"/>
</dbReference>
<dbReference type="Pfam" id="PF13768">
    <property type="entry name" value="VWA_3"/>
    <property type="match status" value="1"/>
</dbReference>
<proteinExistence type="predicted"/>
<evidence type="ECO:0000313" key="3">
    <source>
        <dbReference type="EMBL" id="KAF7345092.1"/>
    </source>
</evidence>
<feature type="region of interest" description="Disordered" evidence="1">
    <location>
        <begin position="732"/>
        <end position="761"/>
    </location>
</feature>
<feature type="region of interest" description="Disordered" evidence="1">
    <location>
        <begin position="470"/>
        <end position="489"/>
    </location>
</feature>
<protein>
    <recommendedName>
        <fullName evidence="2">VIT domain-containing protein</fullName>
    </recommendedName>
</protein>
<sequence length="965" mass="104289">MSRNPWGLWYSVDNRIISLPLLHVKAVATLKELAAQVNITQTYINDADSPLEAIYSFPIPARAAVCSFVMIKQDETRVIGHVQEKGEAREIYESAVGQGRQAALMEQQTPDVFRISVGNIQPQEKVQIELIYATELAEDEENDSIRFHLPVHIGARYGQPPDATVEQTGSAFLEIFVDVEAVAPIAKIGCLSHTVSTELGPNPALLNAKELPFSNYARVSLSSESALDKDFVLTVKSAGLDAPRCVAELHPIHNTTGLILTLVPRFKLPDLARQEFVFLVDRSGSMKGPRVAAAKKALVVMLRSLPAKGTFFQIASFGSNTTLEDATQHVDGMQADYGGTKIREALAHCFAARQTDRPTSVFVLTDGAAWDIDGVLAEVKTAVANCAAQAYLRVSVLGIGNSASTAMCEGIARVGNGTCMMVGEQETSFTGKIARMLKAARTPLITDIAVDWGVSAVEEDEDDAFVIISDDERDEDETKGKGKGKEKEKNTLSIFDETVDPMQVLTEPPPPPPAVVLSPPPQVQQSPFKIRTLNPGNRLNVYAILQGKAVPKAVTLTGLTKDESELKLSLSTRLQRVKSSKISKTDNMLLLPPPPDDADLLVRTVKASIVRLAKMYSISSSQTSFVVVDESATQVDSQQVFSVPEGRGVQRHSKRMLVPPIRRQAFLMTSALGPRTRSRRSVAVAADLSPADVAVLTEDSTRDPNAPLSSTTWSRLTKANKSMDKLRGVGLASHPVNLQPGGGRNTRPPPLPVAHSTPSEKDWIAPESWTAASVAGVDVDGVDDDKQDLSPAILSKLRTRPSSSSARGTGTGGLKRKSMNEDAEADKIRMLETRMALFEQGSTAAAVTQTGNKHSSLHTESPMDPLEALARLQSFDGCFALRVLSTVQLNVEPEHSRAVLGVSEEVFATIIAMAFLCTKLGPEVERESWEAMYDKARAYVEDALQAVGSTVGVDELQAQAVSYLA</sequence>
<dbReference type="PROSITE" id="PS51468">
    <property type="entry name" value="VIT"/>
    <property type="match status" value="1"/>
</dbReference>